<feature type="domain" description="Dynein heavy chain tail" evidence="1">
    <location>
        <begin position="2"/>
        <end position="134"/>
    </location>
</feature>
<evidence type="ECO:0000259" key="1">
    <source>
        <dbReference type="Pfam" id="PF08385"/>
    </source>
</evidence>
<evidence type="ECO:0000313" key="2">
    <source>
        <dbReference type="EMBL" id="MEQ2183466.1"/>
    </source>
</evidence>
<sequence>MSPKAQQMTSILQAADSVYWTALQDLQCVVQEGTHHHPHRPKGQTPRALDTSVCPLTVPSGVREAEDIMVNLAPVQEKLSEVLEMDFYKLRDHMAAVMEEVYLLWMRSEFYCWPSRMLVLLQEICNLFIHLVLKH</sequence>
<reference evidence="2 3" key="1">
    <citation type="submission" date="2021-06" db="EMBL/GenBank/DDBJ databases">
        <authorList>
            <person name="Palmer J.M."/>
        </authorList>
    </citation>
    <scope>NUCLEOTIDE SEQUENCE [LARGE SCALE GENOMIC DNA]</scope>
    <source>
        <strain evidence="2 3">GA_2019</strain>
        <tissue evidence="2">Muscle</tissue>
    </source>
</reference>
<dbReference type="Pfam" id="PF08385">
    <property type="entry name" value="DHC_N1"/>
    <property type="match status" value="1"/>
</dbReference>
<organism evidence="2 3">
    <name type="scientific">Goodea atripinnis</name>
    <dbReference type="NCBI Taxonomy" id="208336"/>
    <lineage>
        <taxon>Eukaryota</taxon>
        <taxon>Metazoa</taxon>
        <taxon>Chordata</taxon>
        <taxon>Craniata</taxon>
        <taxon>Vertebrata</taxon>
        <taxon>Euteleostomi</taxon>
        <taxon>Actinopterygii</taxon>
        <taxon>Neopterygii</taxon>
        <taxon>Teleostei</taxon>
        <taxon>Neoteleostei</taxon>
        <taxon>Acanthomorphata</taxon>
        <taxon>Ovalentaria</taxon>
        <taxon>Atherinomorphae</taxon>
        <taxon>Cyprinodontiformes</taxon>
        <taxon>Goodeidae</taxon>
        <taxon>Goodea</taxon>
    </lineage>
</organism>
<protein>
    <recommendedName>
        <fullName evidence="1">Dynein heavy chain tail domain-containing protein</fullName>
    </recommendedName>
</protein>
<proteinExistence type="predicted"/>
<keyword evidence="3" id="KW-1185">Reference proteome</keyword>
<dbReference type="Proteomes" id="UP001476798">
    <property type="component" value="Unassembled WGS sequence"/>
</dbReference>
<gene>
    <name evidence="2" type="ORF">GOODEAATRI_032856</name>
</gene>
<dbReference type="InterPro" id="IPR013594">
    <property type="entry name" value="Dynein_heavy_tail"/>
</dbReference>
<comment type="caution">
    <text evidence="2">The sequence shown here is derived from an EMBL/GenBank/DDBJ whole genome shotgun (WGS) entry which is preliminary data.</text>
</comment>
<evidence type="ECO:0000313" key="3">
    <source>
        <dbReference type="Proteomes" id="UP001476798"/>
    </source>
</evidence>
<dbReference type="EMBL" id="JAHRIO010076358">
    <property type="protein sequence ID" value="MEQ2183466.1"/>
    <property type="molecule type" value="Genomic_DNA"/>
</dbReference>
<accession>A0ABV0PJ13</accession>
<name>A0ABV0PJ13_9TELE</name>